<dbReference type="Pfam" id="PF16732">
    <property type="entry name" value="ComP_DUS"/>
    <property type="match status" value="1"/>
</dbReference>
<protein>
    <submittedName>
        <fullName evidence="2">Pilus assembly protein PilE</fullName>
    </submittedName>
</protein>
<reference evidence="2 3" key="1">
    <citation type="submission" date="2017-08" db="EMBL/GenBank/DDBJ databases">
        <title>Infants hospitalized years apart are colonized by the same room-sourced microbial strains.</title>
        <authorList>
            <person name="Brooks B."/>
            <person name="Olm M.R."/>
            <person name="Firek B.A."/>
            <person name="Baker R."/>
            <person name="Thomas B.C."/>
            <person name="Morowitz M.J."/>
            <person name="Banfield J.F."/>
        </authorList>
    </citation>
    <scope>NUCLEOTIDE SEQUENCE [LARGE SCALE GENOMIC DNA]</scope>
    <source>
        <strain evidence="2">S2_009_000_R2_77</strain>
    </source>
</reference>
<dbReference type="PROSITE" id="PS00409">
    <property type="entry name" value="PROKAR_NTER_METHYL"/>
    <property type="match status" value="1"/>
</dbReference>
<dbReference type="AlphaFoldDB" id="A0A2W5D960"/>
<keyword evidence="1" id="KW-0472">Membrane</keyword>
<evidence type="ECO:0000313" key="2">
    <source>
        <dbReference type="EMBL" id="PZP25020.1"/>
    </source>
</evidence>
<keyword evidence="1" id="KW-1133">Transmembrane helix</keyword>
<dbReference type="InterPro" id="IPR045584">
    <property type="entry name" value="Pilin-like"/>
</dbReference>
<evidence type="ECO:0000256" key="1">
    <source>
        <dbReference type="SAM" id="Phobius"/>
    </source>
</evidence>
<dbReference type="Gene3D" id="3.30.700.10">
    <property type="entry name" value="Glycoprotein, Type 4 Pilin"/>
    <property type="match status" value="1"/>
</dbReference>
<dbReference type="PANTHER" id="PTHR30093">
    <property type="entry name" value="GENERAL SECRETION PATHWAY PROTEIN G"/>
    <property type="match status" value="1"/>
</dbReference>
<keyword evidence="1" id="KW-0812">Transmembrane</keyword>
<feature type="transmembrane region" description="Helical" evidence="1">
    <location>
        <begin position="12"/>
        <end position="33"/>
    </location>
</feature>
<dbReference type="GO" id="GO:0043683">
    <property type="term" value="P:type IV pilus assembly"/>
    <property type="evidence" value="ECO:0007669"/>
    <property type="project" value="InterPro"/>
</dbReference>
<dbReference type="Pfam" id="PF07963">
    <property type="entry name" value="N_methyl"/>
    <property type="match status" value="1"/>
</dbReference>
<dbReference type="Proteomes" id="UP000249198">
    <property type="component" value="Unassembled WGS sequence"/>
</dbReference>
<gene>
    <name evidence="2" type="ORF">DI599_06570</name>
</gene>
<dbReference type="InterPro" id="IPR031982">
    <property type="entry name" value="PilE-like"/>
</dbReference>
<sequence>MFAPRRAAGFTLIELLITLAIIGILAAIALPAYDSYITKSRIKTAQADLAALALNLENAYQRKLAYPTLTLDDSAAVTAQFTGWHPAESNFEYSLSSSASGYTLTATGSTGKVNGCEITLDNENTRTIAQCGAYNGGWL</sequence>
<dbReference type="SUPFAM" id="SSF54523">
    <property type="entry name" value="Pili subunits"/>
    <property type="match status" value="1"/>
</dbReference>
<dbReference type="EMBL" id="QFOH01000007">
    <property type="protein sequence ID" value="PZP25020.1"/>
    <property type="molecule type" value="Genomic_DNA"/>
</dbReference>
<proteinExistence type="predicted"/>
<evidence type="ECO:0000313" key="3">
    <source>
        <dbReference type="Proteomes" id="UP000249198"/>
    </source>
</evidence>
<dbReference type="PANTHER" id="PTHR30093:SF47">
    <property type="entry name" value="TYPE IV PILUS NON-CORE MINOR PILIN PILE"/>
    <property type="match status" value="1"/>
</dbReference>
<comment type="caution">
    <text evidence="2">The sequence shown here is derived from an EMBL/GenBank/DDBJ whole genome shotgun (WGS) entry which is preliminary data.</text>
</comment>
<dbReference type="InterPro" id="IPR012902">
    <property type="entry name" value="N_methyl_site"/>
</dbReference>
<accession>A0A2W5D960</accession>
<name>A0A2W5D960_9PSED</name>
<dbReference type="NCBIfam" id="TIGR02532">
    <property type="entry name" value="IV_pilin_GFxxxE"/>
    <property type="match status" value="1"/>
</dbReference>
<organism evidence="2 3">
    <name type="scientific">Pseudomonas kuykendallii</name>
    <dbReference type="NCBI Taxonomy" id="1007099"/>
    <lineage>
        <taxon>Bacteria</taxon>
        <taxon>Pseudomonadati</taxon>
        <taxon>Pseudomonadota</taxon>
        <taxon>Gammaproteobacteria</taxon>
        <taxon>Pseudomonadales</taxon>
        <taxon>Pseudomonadaceae</taxon>
        <taxon>Pseudomonas</taxon>
    </lineage>
</organism>